<protein>
    <submittedName>
        <fullName evidence="3">Uncharacterized protein</fullName>
    </submittedName>
</protein>
<dbReference type="EMBL" id="GGEC01063493">
    <property type="protein sequence ID" value="MBX43977.1"/>
    <property type="molecule type" value="Transcribed_RNA"/>
</dbReference>
<keyword evidence="2" id="KW-0472">Membrane</keyword>
<proteinExistence type="predicted"/>
<dbReference type="AlphaFoldDB" id="A0A2P2NNA5"/>
<keyword evidence="2" id="KW-0812">Transmembrane</keyword>
<reference evidence="3" key="1">
    <citation type="submission" date="2018-02" db="EMBL/GenBank/DDBJ databases">
        <title>Rhizophora mucronata_Transcriptome.</title>
        <authorList>
            <person name="Meera S.P."/>
            <person name="Sreeshan A."/>
            <person name="Augustine A."/>
        </authorList>
    </citation>
    <scope>NUCLEOTIDE SEQUENCE</scope>
    <source>
        <tissue evidence="3">Leaf</tissue>
    </source>
</reference>
<organism evidence="3">
    <name type="scientific">Rhizophora mucronata</name>
    <name type="common">Asiatic mangrove</name>
    <dbReference type="NCBI Taxonomy" id="61149"/>
    <lineage>
        <taxon>Eukaryota</taxon>
        <taxon>Viridiplantae</taxon>
        <taxon>Streptophyta</taxon>
        <taxon>Embryophyta</taxon>
        <taxon>Tracheophyta</taxon>
        <taxon>Spermatophyta</taxon>
        <taxon>Magnoliopsida</taxon>
        <taxon>eudicotyledons</taxon>
        <taxon>Gunneridae</taxon>
        <taxon>Pentapetalae</taxon>
        <taxon>rosids</taxon>
        <taxon>fabids</taxon>
        <taxon>Malpighiales</taxon>
        <taxon>Rhizophoraceae</taxon>
        <taxon>Rhizophora</taxon>
    </lineage>
</organism>
<feature type="transmembrane region" description="Helical" evidence="2">
    <location>
        <begin position="33"/>
        <end position="55"/>
    </location>
</feature>
<evidence type="ECO:0000256" key="1">
    <source>
        <dbReference type="SAM" id="MobiDB-lite"/>
    </source>
</evidence>
<sequence>MKGSCGGISMKKGCGRQTRSSPSLFDWSLLSGYLGGLEATVMCTFSWLPFAFVLARNGIKQR</sequence>
<name>A0A2P2NNA5_RHIMU</name>
<accession>A0A2P2NNA5</accession>
<evidence type="ECO:0000256" key="2">
    <source>
        <dbReference type="SAM" id="Phobius"/>
    </source>
</evidence>
<feature type="region of interest" description="Disordered" evidence="1">
    <location>
        <begin position="1"/>
        <end position="21"/>
    </location>
</feature>
<keyword evidence="2" id="KW-1133">Transmembrane helix</keyword>
<evidence type="ECO:0000313" key="3">
    <source>
        <dbReference type="EMBL" id="MBX43977.1"/>
    </source>
</evidence>